<dbReference type="RefSeq" id="WP_379977583.1">
    <property type="nucleotide sequence ID" value="NZ_JBHSFV010000002.1"/>
</dbReference>
<gene>
    <name evidence="2" type="ORF">ACFO3O_05660</name>
</gene>
<sequence length="126" mass="14226">MRLLHRIGYYLGGFSLGLIILAFFFSGKKTSCAYFPEARVLKNINLKSYTLSRKAQESLTQLQLDTIAVNSVLKNGDIDFNESQPRKEPCGEYAVYGQTSEEQLLKIVLENCEENVLIKEVSLAKD</sequence>
<name>A0ABV9HV23_9FLAO</name>
<reference evidence="3" key="1">
    <citation type="journal article" date="2019" name="Int. J. Syst. Evol. Microbiol.">
        <title>The Global Catalogue of Microorganisms (GCM) 10K type strain sequencing project: providing services to taxonomists for standard genome sequencing and annotation.</title>
        <authorList>
            <consortium name="The Broad Institute Genomics Platform"/>
            <consortium name="The Broad Institute Genome Sequencing Center for Infectious Disease"/>
            <person name="Wu L."/>
            <person name="Ma J."/>
        </authorList>
    </citation>
    <scope>NUCLEOTIDE SEQUENCE [LARGE SCALE GENOMIC DNA]</scope>
    <source>
        <strain evidence="3">YJ-61-S</strain>
    </source>
</reference>
<comment type="caution">
    <text evidence="2">The sequence shown here is derived from an EMBL/GenBank/DDBJ whole genome shotgun (WGS) entry which is preliminary data.</text>
</comment>
<evidence type="ECO:0000313" key="3">
    <source>
        <dbReference type="Proteomes" id="UP001596043"/>
    </source>
</evidence>
<protein>
    <submittedName>
        <fullName evidence="2">DUF4258 domain-containing protein</fullName>
    </submittedName>
</protein>
<accession>A0ABV9HV23</accession>
<feature type="transmembrane region" description="Helical" evidence="1">
    <location>
        <begin position="7"/>
        <end position="25"/>
    </location>
</feature>
<proteinExistence type="predicted"/>
<dbReference type="Pfam" id="PF14076">
    <property type="entry name" value="DUF4258"/>
    <property type="match status" value="1"/>
</dbReference>
<keyword evidence="1" id="KW-1133">Transmembrane helix</keyword>
<organism evidence="2 3">
    <name type="scientific">Dokdonia ponticola</name>
    <dbReference type="NCBI Taxonomy" id="2041041"/>
    <lineage>
        <taxon>Bacteria</taxon>
        <taxon>Pseudomonadati</taxon>
        <taxon>Bacteroidota</taxon>
        <taxon>Flavobacteriia</taxon>
        <taxon>Flavobacteriales</taxon>
        <taxon>Flavobacteriaceae</taxon>
        <taxon>Dokdonia</taxon>
    </lineage>
</organism>
<dbReference type="Proteomes" id="UP001596043">
    <property type="component" value="Unassembled WGS sequence"/>
</dbReference>
<evidence type="ECO:0000256" key="1">
    <source>
        <dbReference type="SAM" id="Phobius"/>
    </source>
</evidence>
<dbReference type="EMBL" id="JBHSFV010000002">
    <property type="protein sequence ID" value="MFC4633381.1"/>
    <property type="molecule type" value="Genomic_DNA"/>
</dbReference>
<keyword evidence="1" id="KW-0812">Transmembrane</keyword>
<evidence type="ECO:0000313" key="2">
    <source>
        <dbReference type="EMBL" id="MFC4633381.1"/>
    </source>
</evidence>
<keyword evidence="1" id="KW-0472">Membrane</keyword>
<keyword evidence="3" id="KW-1185">Reference proteome</keyword>
<dbReference type="InterPro" id="IPR025354">
    <property type="entry name" value="DUF4258"/>
</dbReference>